<sequence length="332" mass="34834">MKTIKKRVLGAVSILAVSALTLTACGRGDASTDAADGASPEGGSGPYVAIVSKGFSQQFWVSVREGAEAAADELGARITFDGPDTESDVEQQIQQLQTAMNGNPDAIGFAALDSEASIPLIEQADADGIPIVAFDSGVESEIPVTTVATDNYAAAAEAAKHMVELAGGTGKVAVVAHDQTSLTGTQRRDGFVDYIEQNSDMEIVDIQYTNSDVLKATNVTNAFLQANPDLKGIFATNEASAIGMITAIDELGRKDGLTAIGFDSGKGQIDAIKDGRLDGAITQDPYNIGYRTVEAALAAIDGEEVEELVDTGFYFYDATNLEDEEIARSLYE</sequence>
<comment type="caution">
    <text evidence="6">The sequence shown here is derived from an EMBL/GenBank/DDBJ whole genome shotgun (WGS) entry which is preliminary data.</text>
</comment>
<dbReference type="EMBL" id="PDJI01000004">
    <property type="protein sequence ID" value="PFG41051.1"/>
    <property type="molecule type" value="Genomic_DNA"/>
</dbReference>
<feature type="signal peptide" evidence="4">
    <location>
        <begin position="1"/>
        <end position="24"/>
    </location>
</feature>
<dbReference type="CDD" id="cd20005">
    <property type="entry name" value="PBP1_ABC_sugar_binding-like"/>
    <property type="match status" value="1"/>
</dbReference>
<dbReference type="Pfam" id="PF13407">
    <property type="entry name" value="Peripla_BP_4"/>
    <property type="match status" value="1"/>
</dbReference>
<dbReference type="InterPro" id="IPR025997">
    <property type="entry name" value="SBP_2_dom"/>
</dbReference>
<dbReference type="RefSeq" id="WP_098484869.1">
    <property type="nucleotide sequence ID" value="NZ_PDJI01000004.1"/>
</dbReference>
<evidence type="ECO:0000256" key="3">
    <source>
        <dbReference type="ARBA" id="ARBA00022729"/>
    </source>
</evidence>
<keyword evidence="3 4" id="KW-0732">Signal</keyword>
<dbReference type="GO" id="GO:0030313">
    <property type="term" value="C:cell envelope"/>
    <property type="evidence" value="ECO:0007669"/>
    <property type="project" value="UniProtKB-SubCell"/>
</dbReference>
<proteinExistence type="inferred from homology"/>
<dbReference type="GO" id="GO:0030246">
    <property type="term" value="F:carbohydrate binding"/>
    <property type="evidence" value="ECO:0007669"/>
    <property type="project" value="UniProtKB-ARBA"/>
</dbReference>
<reference evidence="6 7" key="1">
    <citation type="submission" date="2017-10" db="EMBL/GenBank/DDBJ databases">
        <title>Sequencing the genomes of 1000 actinobacteria strains.</title>
        <authorList>
            <person name="Klenk H.-P."/>
        </authorList>
    </citation>
    <scope>NUCLEOTIDE SEQUENCE [LARGE SCALE GENOMIC DNA]</scope>
    <source>
        <strain evidence="6 7">DSM 21838</strain>
    </source>
</reference>
<evidence type="ECO:0000259" key="5">
    <source>
        <dbReference type="Pfam" id="PF13407"/>
    </source>
</evidence>
<dbReference type="PANTHER" id="PTHR46847:SF1">
    <property type="entry name" value="D-ALLOSE-BINDING PERIPLASMIC PROTEIN-RELATED"/>
    <property type="match status" value="1"/>
</dbReference>
<comment type="similarity">
    <text evidence="2">Belongs to the bacterial solute-binding protein 2 family.</text>
</comment>
<feature type="chain" id="PRO_5039136254" evidence="4">
    <location>
        <begin position="25"/>
        <end position="332"/>
    </location>
</feature>
<dbReference type="PROSITE" id="PS51257">
    <property type="entry name" value="PROKAR_LIPOPROTEIN"/>
    <property type="match status" value="1"/>
</dbReference>
<feature type="domain" description="Periplasmic binding protein" evidence="5">
    <location>
        <begin position="48"/>
        <end position="304"/>
    </location>
</feature>
<evidence type="ECO:0000313" key="6">
    <source>
        <dbReference type="EMBL" id="PFG41051.1"/>
    </source>
</evidence>
<dbReference type="SUPFAM" id="SSF53822">
    <property type="entry name" value="Periplasmic binding protein-like I"/>
    <property type="match status" value="1"/>
</dbReference>
<evidence type="ECO:0000256" key="1">
    <source>
        <dbReference type="ARBA" id="ARBA00004196"/>
    </source>
</evidence>
<dbReference type="InterPro" id="IPR028082">
    <property type="entry name" value="Peripla_BP_I"/>
</dbReference>
<keyword evidence="7" id="KW-1185">Reference proteome</keyword>
<dbReference type="PANTHER" id="PTHR46847">
    <property type="entry name" value="D-ALLOSE-BINDING PERIPLASMIC PROTEIN-RELATED"/>
    <property type="match status" value="1"/>
</dbReference>
<protein>
    <submittedName>
        <fullName evidence="6">Monosaccharide ABC transporter substrate-binding protein (CUT2 family)</fullName>
    </submittedName>
</protein>
<evidence type="ECO:0000313" key="7">
    <source>
        <dbReference type="Proteomes" id="UP000222106"/>
    </source>
</evidence>
<dbReference type="OrthoDB" id="9800520at2"/>
<dbReference type="Gene3D" id="3.40.50.2300">
    <property type="match status" value="2"/>
</dbReference>
<organism evidence="6 7">
    <name type="scientific">Georgenia soli</name>
    <dbReference type="NCBI Taxonomy" id="638953"/>
    <lineage>
        <taxon>Bacteria</taxon>
        <taxon>Bacillati</taxon>
        <taxon>Actinomycetota</taxon>
        <taxon>Actinomycetes</taxon>
        <taxon>Micrococcales</taxon>
        <taxon>Bogoriellaceae</taxon>
        <taxon>Georgenia</taxon>
    </lineage>
</organism>
<accession>A0A2A9ER95</accession>
<evidence type="ECO:0000256" key="2">
    <source>
        <dbReference type="ARBA" id="ARBA00007639"/>
    </source>
</evidence>
<dbReference type="AlphaFoldDB" id="A0A2A9ER95"/>
<comment type="subcellular location">
    <subcellularLocation>
        <location evidence="1">Cell envelope</location>
    </subcellularLocation>
</comment>
<evidence type="ECO:0000256" key="4">
    <source>
        <dbReference type="SAM" id="SignalP"/>
    </source>
</evidence>
<dbReference type="Proteomes" id="UP000222106">
    <property type="component" value="Unassembled WGS sequence"/>
</dbReference>
<name>A0A2A9ER95_9MICO</name>
<gene>
    <name evidence="6" type="ORF">ATJ97_3597</name>
</gene>